<dbReference type="EMBL" id="CP071090">
    <property type="protein sequence ID" value="QSQ23687.1"/>
    <property type="molecule type" value="Genomic_DNA"/>
</dbReference>
<dbReference type="Proteomes" id="UP000662747">
    <property type="component" value="Chromosome"/>
</dbReference>
<keyword evidence="2" id="KW-1185">Reference proteome</keyword>
<sequence length="82" mass="8287">MPVSSWALTVDLLVCGLEVDGGLAHSAYASASLDNAVADVALPASVFVAGENTVAVMVNQVGPNSPDVSFDMQLDAVSAPLQ</sequence>
<protein>
    <submittedName>
        <fullName evidence="1">Uncharacterized protein</fullName>
    </submittedName>
</protein>
<dbReference type="RefSeq" id="WP_206725258.1">
    <property type="nucleotide sequence ID" value="NZ_CP071090.1"/>
</dbReference>
<name>A0ABX7NXN4_9BACT</name>
<accession>A0ABX7NXN4</accession>
<evidence type="ECO:0000313" key="1">
    <source>
        <dbReference type="EMBL" id="QSQ23687.1"/>
    </source>
</evidence>
<gene>
    <name evidence="1" type="ORF">JY651_01500</name>
</gene>
<reference evidence="1 2" key="1">
    <citation type="submission" date="2021-02" db="EMBL/GenBank/DDBJ databases">
        <title>De Novo genome assembly of isolated myxobacteria.</title>
        <authorList>
            <person name="Stevens D.C."/>
        </authorList>
    </citation>
    <scope>NUCLEOTIDE SEQUENCE [LARGE SCALE GENOMIC DNA]</scope>
    <source>
        <strain evidence="2">SCPEA02</strain>
    </source>
</reference>
<evidence type="ECO:0000313" key="2">
    <source>
        <dbReference type="Proteomes" id="UP000662747"/>
    </source>
</evidence>
<organism evidence="1 2">
    <name type="scientific">Pyxidicoccus parkwayensis</name>
    <dbReference type="NCBI Taxonomy" id="2813578"/>
    <lineage>
        <taxon>Bacteria</taxon>
        <taxon>Pseudomonadati</taxon>
        <taxon>Myxococcota</taxon>
        <taxon>Myxococcia</taxon>
        <taxon>Myxococcales</taxon>
        <taxon>Cystobacterineae</taxon>
        <taxon>Myxococcaceae</taxon>
        <taxon>Pyxidicoccus</taxon>
    </lineage>
</organism>
<proteinExistence type="predicted"/>